<dbReference type="SUPFAM" id="SSF55729">
    <property type="entry name" value="Acyl-CoA N-acyltransferases (Nat)"/>
    <property type="match status" value="1"/>
</dbReference>
<dbReference type="InterPro" id="IPR016181">
    <property type="entry name" value="Acyl_CoA_acyltransferase"/>
</dbReference>
<accession>A0A816YLV2</accession>
<evidence type="ECO:0000313" key="1">
    <source>
        <dbReference type="EMBL" id="CAF2163147.1"/>
    </source>
</evidence>
<sequence>MALQGITIRAIRFNNNKQHPGIRHQIGRLLYQVYIKEQQWTLEANNPSGLRIVGNNELVDDVDETAIWFVAMKDDQSPIGCYRLADKKLIGGMHEAQRYLPKGSLSWKTIDSLYPCLEFNRIAVALPYRRSLISTILLQQMLNYIHSALPSYGLIGCAAEPIMQRIVERFGAVCVGEPFRYDKKDPQPANIYWYSPDTIVVALNRTLKKMCHLNLCETMRYQPGQV</sequence>
<organism evidence="1 3">
    <name type="scientific">Rotaria magnacalcarata</name>
    <dbReference type="NCBI Taxonomy" id="392030"/>
    <lineage>
        <taxon>Eukaryota</taxon>
        <taxon>Metazoa</taxon>
        <taxon>Spiralia</taxon>
        <taxon>Gnathifera</taxon>
        <taxon>Rotifera</taxon>
        <taxon>Eurotatoria</taxon>
        <taxon>Bdelloidea</taxon>
        <taxon>Philodinida</taxon>
        <taxon>Philodinidae</taxon>
        <taxon>Rotaria</taxon>
    </lineage>
</organism>
<gene>
    <name evidence="1" type="ORF">MBJ925_LOCUS33297</name>
    <name evidence="2" type="ORF">SMN809_LOCUS56450</name>
</gene>
<dbReference type="Gene3D" id="3.40.630.30">
    <property type="match status" value="1"/>
</dbReference>
<name>A0A816YLV2_9BILA</name>
<comment type="caution">
    <text evidence="1">The sequence shown here is derived from an EMBL/GenBank/DDBJ whole genome shotgun (WGS) entry which is preliminary data.</text>
</comment>
<evidence type="ECO:0000313" key="3">
    <source>
        <dbReference type="Proteomes" id="UP000663824"/>
    </source>
</evidence>
<reference evidence="1" key="1">
    <citation type="submission" date="2021-02" db="EMBL/GenBank/DDBJ databases">
        <authorList>
            <person name="Nowell W R."/>
        </authorList>
    </citation>
    <scope>NUCLEOTIDE SEQUENCE</scope>
</reference>
<proteinExistence type="predicted"/>
<dbReference type="EMBL" id="CAJOBI010201785">
    <property type="protein sequence ID" value="CAF4993914.1"/>
    <property type="molecule type" value="Genomic_DNA"/>
</dbReference>
<evidence type="ECO:0000313" key="2">
    <source>
        <dbReference type="EMBL" id="CAF4993914.1"/>
    </source>
</evidence>
<dbReference type="AlphaFoldDB" id="A0A816YLV2"/>
<dbReference type="Proteomes" id="UP000663824">
    <property type="component" value="Unassembled WGS sequence"/>
</dbReference>
<dbReference type="Proteomes" id="UP000676336">
    <property type="component" value="Unassembled WGS sequence"/>
</dbReference>
<protein>
    <recommendedName>
        <fullName evidence="4">GNAT family N-acetyltransferase</fullName>
    </recommendedName>
</protein>
<dbReference type="EMBL" id="CAJNRE010018253">
    <property type="protein sequence ID" value="CAF2163147.1"/>
    <property type="molecule type" value="Genomic_DNA"/>
</dbReference>
<evidence type="ECO:0008006" key="4">
    <source>
        <dbReference type="Google" id="ProtNLM"/>
    </source>
</evidence>